<dbReference type="HAMAP" id="MF_00047">
    <property type="entry name" value="Dala_Dala_lig"/>
    <property type="match status" value="1"/>
</dbReference>
<keyword evidence="12" id="KW-0479">Metal-binding</keyword>
<dbReference type="InterPro" id="IPR000291">
    <property type="entry name" value="D-Ala_lig_Van_CS"/>
</dbReference>
<feature type="domain" description="ATP-grasp" evidence="14">
    <location>
        <begin position="141"/>
        <end position="338"/>
    </location>
</feature>
<evidence type="ECO:0000256" key="3">
    <source>
        <dbReference type="ARBA" id="ARBA00022490"/>
    </source>
</evidence>
<evidence type="ECO:0000256" key="12">
    <source>
        <dbReference type="PIRSR" id="PIRSR039102-3"/>
    </source>
</evidence>
<feature type="active site" evidence="11">
    <location>
        <position position="316"/>
    </location>
</feature>
<dbReference type="SUPFAM" id="SSF56059">
    <property type="entry name" value="Glutathione synthetase ATP-binding domain-like"/>
    <property type="match status" value="1"/>
</dbReference>
<evidence type="ECO:0000313" key="16">
    <source>
        <dbReference type="Proteomes" id="UP000005753"/>
    </source>
</evidence>
<dbReference type="EC" id="6.3.2.4" evidence="10"/>
<dbReference type="PIRSF" id="PIRSF039102">
    <property type="entry name" value="Ddl/VanB"/>
    <property type="match status" value="1"/>
</dbReference>
<name>I5AW00_EUBC6</name>
<feature type="active site" evidence="11">
    <location>
        <position position="13"/>
    </location>
</feature>
<keyword evidence="16" id="KW-1185">Reference proteome</keyword>
<evidence type="ECO:0000256" key="2">
    <source>
        <dbReference type="ARBA" id="ARBA00010871"/>
    </source>
</evidence>
<keyword evidence="4 10" id="KW-0436">Ligase</keyword>
<keyword evidence="12" id="KW-0460">Magnesium</keyword>
<dbReference type="GO" id="GO:0008360">
    <property type="term" value="P:regulation of cell shape"/>
    <property type="evidence" value="ECO:0007669"/>
    <property type="project" value="UniProtKB-KW"/>
</dbReference>
<comment type="similarity">
    <text evidence="2 10">Belongs to the D-alanine--D-alanine ligase family.</text>
</comment>
<evidence type="ECO:0000256" key="6">
    <source>
        <dbReference type="ARBA" id="ARBA00022840"/>
    </source>
</evidence>
<dbReference type="InterPro" id="IPR013815">
    <property type="entry name" value="ATP_grasp_subdomain_1"/>
</dbReference>
<dbReference type="Proteomes" id="UP000005753">
    <property type="component" value="Chromosome"/>
</dbReference>
<feature type="binding site" evidence="12">
    <location>
        <position position="305"/>
    </location>
    <ligand>
        <name>Mg(2+)</name>
        <dbReference type="ChEBI" id="CHEBI:18420"/>
        <label>2</label>
    </ligand>
</feature>
<evidence type="ECO:0000256" key="11">
    <source>
        <dbReference type="PIRSR" id="PIRSR039102-1"/>
    </source>
</evidence>
<dbReference type="EMBL" id="CM001487">
    <property type="protein sequence ID" value="EIM57973.1"/>
    <property type="molecule type" value="Genomic_DNA"/>
</dbReference>
<keyword evidence="3 10" id="KW-0963">Cytoplasm</keyword>
<reference evidence="15 16" key="2">
    <citation type="submission" date="2012-02" db="EMBL/GenBank/DDBJ databases">
        <title>Improved High-Quality Draft sequence of Eubacterium cellulosolvens 6.</title>
        <authorList>
            <consortium name="US DOE Joint Genome Institute"/>
            <person name="Lucas S."/>
            <person name="Han J."/>
            <person name="Lapidus A."/>
            <person name="Cheng J.-F."/>
            <person name="Goodwin L."/>
            <person name="Pitluck S."/>
            <person name="Peters L."/>
            <person name="Mikhailova N."/>
            <person name="Gu W."/>
            <person name="Detter J.C."/>
            <person name="Han C."/>
            <person name="Tapia R."/>
            <person name="Land M."/>
            <person name="Hauser L."/>
            <person name="Kyrpides N."/>
            <person name="Ivanova N."/>
            <person name="Pagani I."/>
            <person name="Johnson E."/>
            <person name="Mukhopadhyay B."/>
            <person name="Anderson I."/>
            <person name="Woyke T."/>
        </authorList>
    </citation>
    <scope>NUCLEOTIDE SEQUENCE [LARGE SCALE GENOMIC DNA]</scope>
    <source>
        <strain evidence="15 16">6</strain>
    </source>
</reference>
<dbReference type="GO" id="GO:0071555">
    <property type="term" value="P:cell wall organization"/>
    <property type="evidence" value="ECO:0007669"/>
    <property type="project" value="UniProtKB-KW"/>
</dbReference>
<dbReference type="Gene3D" id="3.40.50.20">
    <property type="match status" value="1"/>
</dbReference>
<dbReference type="SUPFAM" id="SSF52440">
    <property type="entry name" value="PreATP-grasp domain"/>
    <property type="match status" value="1"/>
</dbReference>
<dbReference type="SMART" id="SM01209">
    <property type="entry name" value="GARS_A"/>
    <property type="match status" value="1"/>
</dbReference>
<keyword evidence="9 10" id="KW-0961">Cell wall biogenesis/degradation</keyword>
<dbReference type="PROSITE" id="PS50975">
    <property type="entry name" value="ATP_GRASP"/>
    <property type="match status" value="1"/>
</dbReference>
<feature type="active site" evidence="11">
    <location>
        <position position="184"/>
    </location>
</feature>
<feature type="binding site" evidence="12">
    <location>
        <position position="291"/>
    </location>
    <ligand>
        <name>Mg(2+)</name>
        <dbReference type="ChEBI" id="CHEBI:18420"/>
        <label>1</label>
    </ligand>
</feature>
<dbReference type="NCBIfam" id="TIGR01205">
    <property type="entry name" value="D_ala_D_alaTIGR"/>
    <property type="match status" value="1"/>
</dbReference>
<evidence type="ECO:0000313" key="15">
    <source>
        <dbReference type="EMBL" id="EIM57973.1"/>
    </source>
</evidence>
<dbReference type="Pfam" id="PF01820">
    <property type="entry name" value="Dala_Dala_lig_N"/>
    <property type="match status" value="1"/>
</dbReference>
<dbReference type="GO" id="GO:0009252">
    <property type="term" value="P:peptidoglycan biosynthetic process"/>
    <property type="evidence" value="ECO:0007669"/>
    <property type="project" value="UniProtKB-UniRule"/>
</dbReference>
<evidence type="ECO:0000256" key="13">
    <source>
        <dbReference type="PROSITE-ProRule" id="PRU00409"/>
    </source>
</evidence>
<dbReference type="eggNOG" id="COG1181">
    <property type="taxonomic scope" value="Bacteria"/>
</dbReference>
<dbReference type="InterPro" id="IPR011127">
    <property type="entry name" value="Dala_Dala_lig_N"/>
</dbReference>
<dbReference type="OrthoDB" id="9813261at2"/>
<dbReference type="GO" id="GO:0005737">
    <property type="term" value="C:cytoplasm"/>
    <property type="evidence" value="ECO:0007669"/>
    <property type="project" value="UniProtKB-SubCell"/>
</dbReference>
<dbReference type="Gene3D" id="3.30.1490.20">
    <property type="entry name" value="ATP-grasp fold, A domain"/>
    <property type="match status" value="1"/>
</dbReference>
<feature type="binding site" evidence="12">
    <location>
        <position position="307"/>
    </location>
    <ligand>
        <name>Mg(2+)</name>
        <dbReference type="ChEBI" id="CHEBI:18420"/>
        <label>2</label>
    </ligand>
</feature>
<dbReference type="InterPro" id="IPR011095">
    <property type="entry name" value="Dala_Dala_lig_C"/>
</dbReference>
<proteinExistence type="inferred from homology"/>
<evidence type="ECO:0000256" key="4">
    <source>
        <dbReference type="ARBA" id="ARBA00022598"/>
    </source>
</evidence>
<dbReference type="Gene3D" id="3.30.470.20">
    <property type="entry name" value="ATP-grasp fold, B domain"/>
    <property type="match status" value="1"/>
</dbReference>
<dbReference type="InterPro" id="IPR005905">
    <property type="entry name" value="D_ala_D_ala"/>
</dbReference>
<comment type="function">
    <text evidence="10">Cell wall formation.</text>
</comment>
<dbReference type="PROSITE" id="PS00844">
    <property type="entry name" value="DALA_DALA_LIGASE_2"/>
    <property type="match status" value="1"/>
</dbReference>
<protein>
    <recommendedName>
        <fullName evidence="10">D-alanine--D-alanine ligase</fullName>
        <ecNumber evidence="10">6.3.2.4</ecNumber>
    </recommendedName>
    <alternativeName>
        <fullName evidence="10">D-Ala-D-Ala ligase</fullName>
    </alternativeName>
    <alternativeName>
        <fullName evidence="10">D-alanylalanine synthetase</fullName>
    </alternativeName>
</protein>
<keyword evidence="8 10" id="KW-0573">Peptidoglycan synthesis</keyword>
<keyword evidence="7 10" id="KW-0133">Cell shape</keyword>
<dbReference type="Pfam" id="PF07478">
    <property type="entry name" value="Dala_Dala_lig_C"/>
    <property type="match status" value="1"/>
</dbReference>
<dbReference type="UniPathway" id="UPA00219"/>
<keyword evidence="5 13" id="KW-0547">Nucleotide-binding</keyword>
<comment type="pathway">
    <text evidence="10">Cell wall biogenesis; peptidoglycan biosynthesis.</text>
</comment>
<dbReference type="PROSITE" id="PS00843">
    <property type="entry name" value="DALA_DALA_LIGASE_1"/>
    <property type="match status" value="1"/>
</dbReference>
<dbReference type="AlphaFoldDB" id="I5AW00"/>
<keyword evidence="12" id="KW-0464">Manganese</keyword>
<evidence type="ECO:0000256" key="8">
    <source>
        <dbReference type="ARBA" id="ARBA00022984"/>
    </source>
</evidence>
<organism evidence="15 16">
    <name type="scientific">Eubacterium cellulosolvens (strain ATCC 43171 / JCM 9499 / 6)</name>
    <name type="common">Cillobacterium cellulosolvens</name>
    <dbReference type="NCBI Taxonomy" id="633697"/>
    <lineage>
        <taxon>Bacteria</taxon>
        <taxon>Bacillati</taxon>
        <taxon>Bacillota</taxon>
        <taxon>Clostridia</taxon>
        <taxon>Eubacteriales</taxon>
        <taxon>Eubacteriaceae</taxon>
        <taxon>Eubacterium</taxon>
    </lineage>
</organism>
<dbReference type="GO" id="GO:0005524">
    <property type="term" value="F:ATP binding"/>
    <property type="evidence" value="ECO:0007669"/>
    <property type="project" value="UniProtKB-UniRule"/>
</dbReference>
<evidence type="ECO:0000256" key="5">
    <source>
        <dbReference type="ARBA" id="ARBA00022741"/>
    </source>
</evidence>
<dbReference type="HOGENOM" id="CLU_039268_1_1_9"/>
<feature type="binding site" evidence="12">
    <location>
        <position position="305"/>
    </location>
    <ligand>
        <name>Mg(2+)</name>
        <dbReference type="ChEBI" id="CHEBI:18420"/>
        <label>1</label>
    </ligand>
</feature>
<keyword evidence="6 13" id="KW-0067">ATP-binding</keyword>
<dbReference type="NCBIfam" id="NF002378">
    <property type="entry name" value="PRK01372.1"/>
    <property type="match status" value="1"/>
</dbReference>
<dbReference type="InterPro" id="IPR011761">
    <property type="entry name" value="ATP-grasp"/>
</dbReference>
<evidence type="ECO:0000256" key="9">
    <source>
        <dbReference type="ARBA" id="ARBA00023316"/>
    </source>
</evidence>
<accession>I5AW00</accession>
<dbReference type="PANTHER" id="PTHR23132:SF23">
    <property type="entry name" value="D-ALANINE--D-ALANINE LIGASE B"/>
    <property type="match status" value="1"/>
</dbReference>
<evidence type="ECO:0000256" key="1">
    <source>
        <dbReference type="ARBA" id="ARBA00004496"/>
    </source>
</evidence>
<dbReference type="STRING" id="633697.EubceDRAFT1_2214"/>
<reference evidence="15 16" key="1">
    <citation type="submission" date="2010-08" db="EMBL/GenBank/DDBJ databases">
        <authorList>
            <consortium name="US DOE Joint Genome Institute (JGI-PGF)"/>
            <person name="Lucas S."/>
            <person name="Copeland A."/>
            <person name="Lapidus A."/>
            <person name="Cheng J.-F."/>
            <person name="Bruce D."/>
            <person name="Goodwin L."/>
            <person name="Pitluck S."/>
            <person name="Land M.L."/>
            <person name="Hauser L."/>
            <person name="Chang Y.-J."/>
            <person name="Anderson I.J."/>
            <person name="Johnson E."/>
            <person name="Mulhopadhyay B."/>
            <person name="Kyrpides N."/>
            <person name="Woyke T.J."/>
        </authorList>
    </citation>
    <scope>NUCLEOTIDE SEQUENCE [LARGE SCALE GENOMIC DNA]</scope>
    <source>
        <strain evidence="15 16">6</strain>
    </source>
</reference>
<comment type="catalytic activity">
    <reaction evidence="10">
        <text>2 D-alanine + ATP = D-alanyl-D-alanine + ADP + phosphate + H(+)</text>
        <dbReference type="Rhea" id="RHEA:11224"/>
        <dbReference type="ChEBI" id="CHEBI:15378"/>
        <dbReference type="ChEBI" id="CHEBI:30616"/>
        <dbReference type="ChEBI" id="CHEBI:43474"/>
        <dbReference type="ChEBI" id="CHEBI:57416"/>
        <dbReference type="ChEBI" id="CHEBI:57822"/>
        <dbReference type="ChEBI" id="CHEBI:456216"/>
        <dbReference type="EC" id="6.3.2.4"/>
    </reaction>
</comment>
<evidence type="ECO:0000256" key="10">
    <source>
        <dbReference type="HAMAP-Rule" id="MF_00047"/>
    </source>
</evidence>
<dbReference type="InterPro" id="IPR016185">
    <property type="entry name" value="PreATP-grasp_dom_sf"/>
</dbReference>
<dbReference type="PANTHER" id="PTHR23132">
    <property type="entry name" value="D-ALANINE--D-ALANINE LIGASE"/>
    <property type="match status" value="1"/>
</dbReference>
<evidence type="ECO:0000259" key="14">
    <source>
        <dbReference type="PROSITE" id="PS50975"/>
    </source>
</evidence>
<comment type="subcellular location">
    <subcellularLocation>
        <location evidence="1 10">Cytoplasm</location>
    </subcellularLocation>
</comment>
<comment type="cofactor">
    <cofactor evidence="12">
        <name>Mg(2+)</name>
        <dbReference type="ChEBI" id="CHEBI:18420"/>
    </cofactor>
    <cofactor evidence="12">
        <name>Mn(2+)</name>
        <dbReference type="ChEBI" id="CHEBI:29035"/>
    </cofactor>
    <text evidence="12">Binds 2 magnesium or manganese ions per subunit.</text>
</comment>
<gene>
    <name evidence="10" type="primary">ddl</name>
    <name evidence="15" type="ORF">EubceDRAFT1_2214</name>
</gene>
<evidence type="ECO:0000256" key="7">
    <source>
        <dbReference type="ARBA" id="ARBA00022960"/>
    </source>
</evidence>
<dbReference type="GO" id="GO:0008716">
    <property type="term" value="F:D-alanine-D-alanine ligase activity"/>
    <property type="evidence" value="ECO:0007669"/>
    <property type="project" value="UniProtKB-UniRule"/>
</dbReference>
<dbReference type="GO" id="GO:0046872">
    <property type="term" value="F:metal ion binding"/>
    <property type="evidence" value="ECO:0007669"/>
    <property type="project" value="UniProtKB-KW"/>
</dbReference>
<sequence>MKIVVLAAGTSTERTVSIVSGTGICKALRSLGHQAILVDVFAGWEDVDVQTAFDDDYDVDELAAYIRGFNDKIPEMKKTRREFFGPKVLDLCREADIVFLALHGSNGEDGRVQAAFDLMGIRYTGTDYISSAISMDKSRTKQVFDASGVSTPHGCTVYRGETRKTAEEFGLELPVIIKPCCGGSSVGVTICHTEKDVEAGLALAFSLEQSAVIEEFIQGREFTCAVIDGKAYPIVEIHPKEGYYDFTNKYKAGATIETCPAQISEEKTAEMQNLAVKGAAAVGMQAYGRLDFLMRDGDEKLYCLEVNTLPGMTPTSLVPQEAAAVGIDYAHLCQLMIEVSLKKYND</sequence>